<dbReference type="Gene3D" id="3.40.30.10">
    <property type="entry name" value="Glutaredoxin"/>
    <property type="match status" value="1"/>
</dbReference>
<dbReference type="PANTHER" id="PTHR42899">
    <property type="entry name" value="SPERMATOGENESIS-ASSOCIATED PROTEIN 20"/>
    <property type="match status" value="1"/>
</dbReference>
<dbReference type="InterPro" id="IPR004879">
    <property type="entry name" value="Ssp411-like_TRX"/>
</dbReference>
<evidence type="ECO:0000259" key="1">
    <source>
        <dbReference type="Pfam" id="PF03190"/>
    </source>
</evidence>
<dbReference type="PIRSF" id="PIRSF006402">
    <property type="entry name" value="UCP006402_thioredoxin"/>
    <property type="match status" value="1"/>
</dbReference>
<accession>A0ABT9XNJ0</accession>
<keyword evidence="3" id="KW-1185">Reference proteome</keyword>
<protein>
    <submittedName>
        <fullName evidence="2">Uncharacterized protein YyaL (SSP411 family)</fullName>
    </submittedName>
</protein>
<dbReference type="SUPFAM" id="SSF52833">
    <property type="entry name" value="Thioredoxin-like"/>
    <property type="match status" value="1"/>
</dbReference>
<dbReference type="InterPro" id="IPR036249">
    <property type="entry name" value="Thioredoxin-like_sf"/>
</dbReference>
<reference evidence="2 3" key="1">
    <citation type="submission" date="2023-07" db="EMBL/GenBank/DDBJ databases">
        <title>Genomic Encyclopedia of Type Strains, Phase IV (KMG-IV): sequencing the most valuable type-strain genomes for metagenomic binning, comparative biology and taxonomic classification.</title>
        <authorList>
            <person name="Goeker M."/>
        </authorList>
    </citation>
    <scope>NUCLEOTIDE SEQUENCE [LARGE SCALE GENOMIC DNA]</scope>
    <source>
        <strain evidence="2 3">DSM 4006</strain>
    </source>
</reference>
<sequence length="631" mass="70876">MERESFEDEEVAAVLNQHFVAIKVDREERPDIDQIYMTVCQAMTGEGGWPLTILMTADQAPFFAGTYFPKEDRFGRPGLLRLLSSVAREWAANRTEIERTGTGVVSRLKPFLEQSQPGDVREQLLHDGASALLARFDAAYGGFGDAPKFPTPHQLMFLLRYALRFGHEEALRAVERTLLGMAQGGIYDQIGYGFSRYSTDRQWLVPHFEKMLYDNALLAIVYTEAWQVTRNPAFADIAKQVLTYVLRDMTHPDGGFYCAEDADSEGVEGKFYVWTPNEVRDVLGDEVGNRVCRWFHITQEGNFEGKSIPNRIGESLDTFLNEAAIAPERWQSELQDAVRKLFAYRERRVHPHKDDKILTSWNGLMIAAFATVGRVFGERAYVEAARRALQFIQTRLTDADGRLRSRYRDGHAAYPGYLDDYAFLIWGLIELYEATFEPSFLRQAVAFQEQQLALFRDEQAGGGFYLTPSGGEALIARPKEIYDGAIPSGNSVSAYNLLRLARMTGHAAFEQAASDVFRSFAGDVGHYPAGHTFYLLALQFARSRGQDLVIAGSRHDAATVEACRAVQEAFLPQAVVLFRDESAQADALTEIAPFLAAQRPVNGKVTLYLCENYACRQPTHDVKQALAELNT</sequence>
<dbReference type="SUPFAM" id="SSF48208">
    <property type="entry name" value="Six-hairpin glycosidases"/>
    <property type="match status" value="1"/>
</dbReference>
<dbReference type="InterPro" id="IPR012341">
    <property type="entry name" value="6hp_glycosidase-like_sf"/>
</dbReference>
<feature type="domain" description="Spermatogenesis-associated protein 20-like TRX" evidence="1">
    <location>
        <begin position="1"/>
        <end position="108"/>
    </location>
</feature>
<dbReference type="Gene3D" id="1.50.10.10">
    <property type="match status" value="1"/>
</dbReference>
<dbReference type="Pfam" id="PF03190">
    <property type="entry name" value="Thioredox_DsbH"/>
    <property type="match status" value="1"/>
</dbReference>
<dbReference type="PANTHER" id="PTHR42899:SF1">
    <property type="entry name" value="SPERMATOGENESIS-ASSOCIATED PROTEIN 20"/>
    <property type="match status" value="1"/>
</dbReference>
<proteinExistence type="predicted"/>
<dbReference type="RefSeq" id="WP_407654035.1">
    <property type="nucleotide sequence ID" value="NZ_CP067097.1"/>
</dbReference>
<dbReference type="EMBL" id="JAUSTP010000062">
    <property type="protein sequence ID" value="MDQ0191614.1"/>
    <property type="molecule type" value="Genomic_DNA"/>
</dbReference>
<gene>
    <name evidence="2" type="ORF">J2S03_003487</name>
</gene>
<dbReference type="Proteomes" id="UP001232973">
    <property type="component" value="Unassembled WGS sequence"/>
</dbReference>
<dbReference type="InterPro" id="IPR008928">
    <property type="entry name" value="6-hairpin_glycosidase_sf"/>
</dbReference>
<organism evidence="2 3">
    <name type="scientific">Alicyclobacillus cycloheptanicus</name>
    <dbReference type="NCBI Taxonomy" id="1457"/>
    <lineage>
        <taxon>Bacteria</taxon>
        <taxon>Bacillati</taxon>
        <taxon>Bacillota</taxon>
        <taxon>Bacilli</taxon>
        <taxon>Bacillales</taxon>
        <taxon>Alicyclobacillaceae</taxon>
        <taxon>Alicyclobacillus</taxon>
    </lineage>
</organism>
<evidence type="ECO:0000313" key="3">
    <source>
        <dbReference type="Proteomes" id="UP001232973"/>
    </source>
</evidence>
<name>A0ABT9XNJ0_9BACL</name>
<dbReference type="InterPro" id="IPR024705">
    <property type="entry name" value="Ssp411"/>
</dbReference>
<evidence type="ECO:0000313" key="2">
    <source>
        <dbReference type="EMBL" id="MDQ0191614.1"/>
    </source>
</evidence>
<comment type="caution">
    <text evidence="2">The sequence shown here is derived from an EMBL/GenBank/DDBJ whole genome shotgun (WGS) entry which is preliminary data.</text>
</comment>